<organism evidence="4 5">
    <name type="scientific">Hypericibacter adhaerens</name>
    <dbReference type="NCBI Taxonomy" id="2602016"/>
    <lineage>
        <taxon>Bacteria</taxon>
        <taxon>Pseudomonadati</taxon>
        <taxon>Pseudomonadota</taxon>
        <taxon>Alphaproteobacteria</taxon>
        <taxon>Rhodospirillales</taxon>
        <taxon>Dongiaceae</taxon>
        <taxon>Hypericibacter</taxon>
    </lineage>
</organism>
<evidence type="ECO:0000313" key="4">
    <source>
        <dbReference type="EMBL" id="QEX20213.1"/>
    </source>
</evidence>
<evidence type="ECO:0000256" key="2">
    <source>
        <dbReference type="ARBA" id="ARBA00023239"/>
    </source>
</evidence>
<dbReference type="PANTHER" id="PTHR11941">
    <property type="entry name" value="ENOYL-COA HYDRATASE-RELATED"/>
    <property type="match status" value="1"/>
</dbReference>
<evidence type="ECO:0000256" key="3">
    <source>
        <dbReference type="RuleBase" id="RU003707"/>
    </source>
</evidence>
<reference evidence="4 5" key="1">
    <citation type="submission" date="2019-08" db="EMBL/GenBank/DDBJ databases">
        <title>Hyperibacter terrae gen. nov., sp. nov. and Hyperibacter viscosus sp. nov., two new members in the family Rhodospirillaceae isolated from the rhizosphere of Hypericum perforatum.</title>
        <authorList>
            <person name="Noviana Z."/>
        </authorList>
    </citation>
    <scope>NUCLEOTIDE SEQUENCE [LARGE SCALE GENOMIC DNA]</scope>
    <source>
        <strain evidence="4 5">R5959</strain>
    </source>
</reference>
<dbReference type="InterPro" id="IPR029045">
    <property type="entry name" value="ClpP/crotonase-like_dom_sf"/>
</dbReference>
<keyword evidence="2" id="KW-0456">Lyase</keyword>
<dbReference type="GO" id="GO:0006635">
    <property type="term" value="P:fatty acid beta-oxidation"/>
    <property type="evidence" value="ECO:0007669"/>
    <property type="project" value="TreeGrafter"/>
</dbReference>
<dbReference type="RefSeq" id="WP_151114470.1">
    <property type="nucleotide sequence ID" value="NZ_CP042582.1"/>
</dbReference>
<protein>
    <submittedName>
        <fullName evidence="4">Enoyl-CoA hydratase</fullName>
    </submittedName>
</protein>
<dbReference type="Gene3D" id="3.90.226.10">
    <property type="entry name" value="2-enoyl-CoA Hydratase, Chain A, domain 1"/>
    <property type="match status" value="1"/>
</dbReference>
<dbReference type="CDD" id="cd06558">
    <property type="entry name" value="crotonase-like"/>
    <property type="match status" value="1"/>
</dbReference>
<dbReference type="PANTHER" id="PTHR11941:SF54">
    <property type="entry name" value="ENOYL-COA HYDRATASE, MITOCHONDRIAL"/>
    <property type="match status" value="1"/>
</dbReference>
<dbReference type="SUPFAM" id="SSF52096">
    <property type="entry name" value="ClpP/crotonase"/>
    <property type="match status" value="1"/>
</dbReference>
<dbReference type="OrthoDB" id="7957667at2"/>
<dbReference type="InterPro" id="IPR001753">
    <property type="entry name" value="Enoyl-CoA_hydra/iso"/>
</dbReference>
<dbReference type="Pfam" id="PF00378">
    <property type="entry name" value="ECH_1"/>
    <property type="match status" value="1"/>
</dbReference>
<sequence>MSEQGLLIERVGQILALTINRERRRNALNDATLLALMAALDDARKGEVRGIILRGAGLKAFSSGSDVKELAEQSIDERLAHTALGQRVADAIQQHPCPSVAAIEGYCLGGGLEMAMACDYRIAGNGATLGLPEVLLGALPTWGGTTRLPSLVGRSRASSMIVFGRTIDAPTALNWGLVHEVVAEGGAHDAATQFLTDFASKTHGKTVAMAKQLLVFGRGASAAAGLHMEYLADMTALASEAISQGTSKFADKERP</sequence>
<dbReference type="EMBL" id="CP042582">
    <property type="protein sequence ID" value="QEX20213.1"/>
    <property type="molecule type" value="Genomic_DNA"/>
</dbReference>
<dbReference type="InterPro" id="IPR018376">
    <property type="entry name" value="Enoyl-CoA_hyd/isom_CS"/>
</dbReference>
<dbReference type="Proteomes" id="UP000325797">
    <property type="component" value="Chromosome"/>
</dbReference>
<accession>A0A5J6MSA6</accession>
<evidence type="ECO:0000256" key="1">
    <source>
        <dbReference type="ARBA" id="ARBA00005254"/>
    </source>
</evidence>
<dbReference type="PROSITE" id="PS00166">
    <property type="entry name" value="ENOYL_COA_HYDRATASE"/>
    <property type="match status" value="1"/>
</dbReference>
<name>A0A5J6MSA6_9PROT</name>
<dbReference type="GO" id="GO:0016829">
    <property type="term" value="F:lyase activity"/>
    <property type="evidence" value="ECO:0007669"/>
    <property type="project" value="UniProtKB-KW"/>
</dbReference>
<dbReference type="KEGG" id="hadh:FRZ61_01280"/>
<dbReference type="FunFam" id="3.90.226.10:FF:000009">
    <property type="entry name" value="Carnitinyl-CoA dehydratase"/>
    <property type="match status" value="1"/>
</dbReference>
<gene>
    <name evidence="4" type="ORF">FRZ61_01280</name>
</gene>
<proteinExistence type="inferred from homology"/>
<comment type="similarity">
    <text evidence="1 3">Belongs to the enoyl-CoA hydratase/isomerase family.</text>
</comment>
<evidence type="ECO:0000313" key="5">
    <source>
        <dbReference type="Proteomes" id="UP000325797"/>
    </source>
</evidence>
<keyword evidence="5" id="KW-1185">Reference proteome</keyword>
<dbReference type="AlphaFoldDB" id="A0A5J6MSA6"/>